<dbReference type="AlphaFoldDB" id="A0A9W9VKS7"/>
<dbReference type="Proteomes" id="UP001147752">
    <property type="component" value="Unassembled WGS sequence"/>
</dbReference>
<evidence type="ECO:0000313" key="2">
    <source>
        <dbReference type="Proteomes" id="UP001147752"/>
    </source>
</evidence>
<protein>
    <submittedName>
        <fullName evidence="1">Uncharacterized protein</fullName>
    </submittedName>
</protein>
<dbReference type="GeneID" id="81459373"/>
<sequence>MATSKTGLSVEEIVSRMTSMDSLDGWGVLVAYNENSLDKLLEARHNALPENMTKIPSLEVPVPDSTDPSLKIKYRDLTLQTPVLKLKASSGLVQLLFSLGGYYTEPGQPESMFEDGLFLEAEGRLVNVAGQSGSVSLFGTVQSLENSGESKCDVAIDLTSPLVQILDKDKNPVFSLGNVATTLTNQISSIGLQYRLATVQKDTAGVATKAGSQIILKPTKFVMTTVESNDSAPGALLVWMAVEGIQSTGRIPSESSPLIFSRQGDNDITNASPISKDSTASIVISREVFTSLFIEAGLPHSRP</sequence>
<keyword evidence="2" id="KW-1185">Reference proteome</keyword>
<dbReference type="EMBL" id="JAPZBT010000001">
    <property type="protein sequence ID" value="KAJ5384549.1"/>
    <property type="molecule type" value="Genomic_DNA"/>
</dbReference>
<reference evidence="1" key="1">
    <citation type="submission" date="2022-12" db="EMBL/GenBank/DDBJ databases">
        <authorList>
            <person name="Petersen C."/>
        </authorList>
    </citation>
    <scope>NUCLEOTIDE SEQUENCE</scope>
    <source>
        <strain evidence="1">IBT 3081</strain>
    </source>
</reference>
<comment type="caution">
    <text evidence="1">The sequence shown here is derived from an EMBL/GenBank/DDBJ whole genome shotgun (WGS) entry which is preliminary data.</text>
</comment>
<name>A0A9W9VKS7_9EURO</name>
<gene>
    <name evidence="1" type="ORF">N7517_002460</name>
</gene>
<reference evidence="1" key="2">
    <citation type="journal article" date="2023" name="IMA Fungus">
        <title>Comparative genomic study of the Penicillium genus elucidates a diverse pangenome and 15 lateral gene transfer events.</title>
        <authorList>
            <person name="Petersen C."/>
            <person name="Sorensen T."/>
            <person name="Nielsen M.R."/>
            <person name="Sondergaard T.E."/>
            <person name="Sorensen J.L."/>
            <person name="Fitzpatrick D.A."/>
            <person name="Frisvad J.C."/>
            <person name="Nielsen K.L."/>
        </authorList>
    </citation>
    <scope>NUCLEOTIDE SEQUENCE</scope>
    <source>
        <strain evidence="1">IBT 3081</strain>
    </source>
</reference>
<dbReference type="RefSeq" id="XP_056584325.1">
    <property type="nucleotide sequence ID" value="XM_056720190.1"/>
</dbReference>
<evidence type="ECO:0000313" key="1">
    <source>
        <dbReference type="EMBL" id="KAJ5384549.1"/>
    </source>
</evidence>
<dbReference type="OrthoDB" id="5083627at2759"/>
<accession>A0A9W9VKS7</accession>
<proteinExistence type="predicted"/>
<organism evidence="1 2">
    <name type="scientific">Penicillium concentricum</name>
    <dbReference type="NCBI Taxonomy" id="293559"/>
    <lineage>
        <taxon>Eukaryota</taxon>
        <taxon>Fungi</taxon>
        <taxon>Dikarya</taxon>
        <taxon>Ascomycota</taxon>
        <taxon>Pezizomycotina</taxon>
        <taxon>Eurotiomycetes</taxon>
        <taxon>Eurotiomycetidae</taxon>
        <taxon>Eurotiales</taxon>
        <taxon>Aspergillaceae</taxon>
        <taxon>Penicillium</taxon>
    </lineage>
</organism>